<accession>A0A0K2VDI9</accession>
<sequence>VIKVYQEVKGNCLNLDNTTLIHPENFEQKEALKHLDGHAHD</sequence>
<name>A0A0K2VDI9_LEPSM</name>
<evidence type="ECO:0000313" key="1">
    <source>
        <dbReference type="EMBL" id="CDW48232.1"/>
    </source>
</evidence>
<proteinExistence type="predicted"/>
<organism evidence="1">
    <name type="scientific">Lepeophtheirus salmonis</name>
    <name type="common">Salmon louse</name>
    <name type="synonym">Caligus salmonis</name>
    <dbReference type="NCBI Taxonomy" id="72036"/>
    <lineage>
        <taxon>Eukaryota</taxon>
        <taxon>Metazoa</taxon>
        <taxon>Ecdysozoa</taxon>
        <taxon>Arthropoda</taxon>
        <taxon>Crustacea</taxon>
        <taxon>Multicrustacea</taxon>
        <taxon>Hexanauplia</taxon>
        <taxon>Copepoda</taxon>
        <taxon>Siphonostomatoida</taxon>
        <taxon>Caligidae</taxon>
        <taxon>Lepeophtheirus</taxon>
    </lineage>
</organism>
<feature type="non-terminal residue" evidence="1">
    <location>
        <position position="1"/>
    </location>
</feature>
<reference evidence="1" key="1">
    <citation type="submission" date="2014-05" db="EMBL/GenBank/DDBJ databases">
        <authorList>
            <person name="Chronopoulou M."/>
        </authorList>
    </citation>
    <scope>NUCLEOTIDE SEQUENCE</scope>
    <source>
        <tissue evidence="1">Whole organism</tissue>
    </source>
</reference>
<protein>
    <submittedName>
        <fullName evidence="1">Uncharacterized protein</fullName>
    </submittedName>
</protein>
<dbReference type="AlphaFoldDB" id="A0A0K2VDI9"/>
<dbReference type="EMBL" id="HACA01030871">
    <property type="protein sequence ID" value="CDW48232.1"/>
    <property type="molecule type" value="Transcribed_RNA"/>
</dbReference>